<evidence type="ECO:0000256" key="1">
    <source>
        <dbReference type="SAM" id="MobiDB-lite"/>
    </source>
</evidence>
<feature type="region of interest" description="Disordered" evidence="1">
    <location>
        <begin position="405"/>
        <end position="476"/>
    </location>
</feature>
<evidence type="ECO:0000313" key="3">
    <source>
        <dbReference type="EMBL" id="KAK2567246.1"/>
    </source>
</evidence>
<keyword evidence="2" id="KW-0472">Membrane</keyword>
<feature type="transmembrane region" description="Helical" evidence="2">
    <location>
        <begin position="6"/>
        <end position="26"/>
    </location>
</feature>
<dbReference type="EMBL" id="JARQWQ010000015">
    <property type="protein sequence ID" value="KAK2567246.1"/>
    <property type="molecule type" value="Genomic_DNA"/>
</dbReference>
<sequence length="751" mass="84153">MELWWIILAGCGGGILLFAYLTFVIYKIARRRKMAKHSDPEALTEDHDWAVHVKEFIERRQDGLCMDTISGSTKLCRASIPSNPEAVLQSVTKVASPVKSVRNDPTGKQEEAAKDKTGGSPHDNERPASENGDHLVSQRTEYKWKELLLQSSNIKVTRSRSYYYSLSGNHRPSVVSLKFDEFQGQRDIIRSKSLRGLKSNESFPSQTAPFNEHARKNTTPKWGDATHGEVVSSNQQNRSAEDVISTEPKTSPTWLPEPDYHSTSIDELVKRQEPTNTKEIFEESIQANRGAATNEKSKQPIISTSSNVEQKNGNKQIARSGSAPSAQAKESVVKRDLEKPLRQRSVSLRWIPEPDYQSVSLEELMLASRTKDNPVKESNICIVEIHSPPNRVGNHNGQIKNGVQEKHRPEHNSHERQTLSNEDQQQSTSFDFSRKPSERPGVAMRETPERRSSEEDKSPAGVNETAMEVRGQTEETTSVRHIVQNLRDEIPPKDLKTGNEKSNATEVNRMETSTTMAKNKIYTEKSLLKSSENPETVAAAEESKVDSGPGLVPSLMRGSEVRSIGKMKILSHDRAPAWLVHQDSTLHRSERENSEATVKRTKTALPDDHFSTPLVSGPHDVSETRLSTSELVKAALKIGDRFSTVDMNSNLSEEPPSKASEPVEPRTACTNFQDCNLSVGGEEKQIPEGDANTILSLEEKKKQWKREQIVDQLHNARQRNSNQNYIFGTGLAYQSCMPELQNKLMERTLAK</sequence>
<organism evidence="3 4">
    <name type="scientific">Acropora cervicornis</name>
    <name type="common">Staghorn coral</name>
    <dbReference type="NCBI Taxonomy" id="6130"/>
    <lineage>
        <taxon>Eukaryota</taxon>
        <taxon>Metazoa</taxon>
        <taxon>Cnidaria</taxon>
        <taxon>Anthozoa</taxon>
        <taxon>Hexacorallia</taxon>
        <taxon>Scleractinia</taxon>
        <taxon>Astrocoeniina</taxon>
        <taxon>Acroporidae</taxon>
        <taxon>Acropora</taxon>
    </lineage>
</organism>
<proteinExistence type="predicted"/>
<feature type="compositionally biased region" description="Polar residues" evidence="1">
    <location>
        <begin position="199"/>
        <end position="209"/>
    </location>
</feature>
<feature type="region of interest" description="Disordered" evidence="1">
    <location>
        <begin position="193"/>
        <end position="260"/>
    </location>
</feature>
<dbReference type="Proteomes" id="UP001249851">
    <property type="component" value="Unassembled WGS sequence"/>
</dbReference>
<keyword evidence="2" id="KW-1133">Transmembrane helix</keyword>
<feature type="region of interest" description="Disordered" evidence="1">
    <location>
        <begin position="97"/>
        <end position="136"/>
    </location>
</feature>
<protein>
    <submittedName>
        <fullName evidence="3">Uncharacterized protein</fullName>
    </submittedName>
</protein>
<feature type="compositionally biased region" description="Basic and acidic residues" evidence="1">
    <location>
        <begin position="446"/>
        <end position="458"/>
    </location>
</feature>
<feature type="region of interest" description="Disordered" evidence="1">
    <location>
        <begin position="285"/>
        <end position="336"/>
    </location>
</feature>
<feature type="compositionally biased region" description="Polar residues" evidence="1">
    <location>
        <begin position="418"/>
        <end position="431"/>
    </location>
</feature>
<gene>
    <name evidence="3" type="ORF">P5673_009059</name>
</gene>
<dbReference type="AlphaFoldDB" id="A0AAD9QUD4"/>
<feature type="region of interest" description="Disordered" evidence="1">
    <location>
        <begin position="491"/>
        <end position="511"/>
    </location>
</feature>
<accession>A0AAD9QUD4</accession>
<reference evidence="3" key="2">
    <citation type="journal article" date="2023" name="Science">
        <title>Genomic signatures of disease resistance in endangered staghorn corals.</title>
        <authorList>
            <person name="Vollmer S.V."/>
            <person name="Selwyn J.D."/>
            <person name="Despard B.A."/>
            <person name="Roesel C.L."/>
        </authorList>
    </citation>
    <scope>NUCLEOTIDE SEQUENCE</scope>
    <source>
        <strain evidence="3">K2</strain>
    </source>
</reference>
<feature type="compositionally biased region" description="Polar residues" evidence="1">
    <location>
        <begin position="300"/>
        <end position="325"/>
    </location>
</feature>
<feature type="compositionally biased region" description="Basic and acidic residues" evidence="1">
    <location>
        <begin position="405"/>
        <end position="417"/>
    </location>
</feature>
<comment type="caution">
    <text evidence="3">The sequence shown here is derived from an EMBL/GenBank/DDBJ whole genome shotgun (WGS) entry which is preliminary data.</text>
</comment>
<evidence type="ECO:0000313" key="4">
    <source>
        <dbReference type="Proteomes" id="UP001249851"/>
    </source>
</evidence>
<reference evidence="3" key="1">
    <citation type="journal article" date="2023" name="G3 (Bethesda)">
        <title>Whole genome assembly and annotation of the endangered Caribbean coral Acropora cervicornis.</title>
        <authorList>
            <person name="Selwyn J.D."/>
            <person name="Vollmer S.V."/>
        </authorList>
    </citation>
    <scope>NUCLEOTIDE SEQUENCE</scope>
    <source>
        <strain evidence="3">K2</strain>
    </source>
</reference>
<feature type="compositionally biased region" description="Basic and acidic residues" evidence="1">
    <location>
        <begin position="101"/>
        <end position="133"/>
    </location>
</feature>
<keyword evidence="4" id="KW-1185">Reference proteome</keyword>
<evidence type="ECO:0000256" key="2">
    <source>
        <dbReference type="SAM" id="Phobius"/>
    </source>
</evidence>
<keyword evidence="2" id="KW-0812">Transmembrane</keyword>
<name>A0AAD9QUD4_ACRCE</name>
<feature type="compositionally biased region" description="Polar residues" evidence="1">
    <location>
        <begin position="500"/>
        <end position="511"/>
    </location>
</feature>
<feature type="region of interest" description="Disordered" evidence="1">
    <location>
        <begin position="532"/>
        <end position="551"/>
    </location>
</feature>